<dbReference type="AlphaFoldDB" id="K7A995"/>
<dbReference type="Proteomes" id="UP000011864">
    <property type="component" value="Chromosome"/>
</dbReference>
<dbReference type="STRING" id="1129794.C427_1773"/>
<dbReference type="KEGG" id="gps:C427_1773"/>
<dbReference type="EMBL" id="CP003837">
    <property type="protein sequence ID" value="AGH43882.1"/>
    <property type="molecule type" value="Genomic_DNA"/>
</dbReference>
<keyword evidence="2" id="KW-1185">Reference proteome</keyword>
<dbReference type="PATRIC" id="fig|1129794.4.peg.1758"/>
<reference evidence="1 2" key="1">
    <citation type="journal article" date="2013" name="Genome Announc.">
        <title>Complete Genome Sequence of Glaciecola psychrophila Strain 170T.</title>
        <authorList>
            <person name="Yin J."/>
            <person name="Chen J."/>
            <person name="Liu G."/>
            <person name="Yu Y."/>
            <person name="Song L."/>
            <person name="Wang X."/>
            <person name="Qu X."/>
        </authorList>
    </citation>
    <scope>NUCLEOTIDE SEQUENCE [LARGE SCALE GENOMIC DNA]</scope>
    <source>
        <strain evidence="1 2">170</strain>
    </source>
</reference>
<dbReference type="HOGENOM" id="CLU_3138786_0_0_6"/>
<evidence type="ECO:0000313" key="1">
    <source>
        <dbReference type="EMBL" id="AGH43882.1"/>
    </source>
</evidence>
<protein>
    <submittedName>
        <fullName evidence="1">Uncharacterized protein</fullName>
    </submittedName>
</protein>
<evidence type="ECO:0000313" key="2">
    <source>
        <dbReference type="Proteomes" id="UP000011864"/>
    </source>
</evidence>
<name>K7A995_9ALTE</name>
<organism evidence="1 2">
    <name type="scientific">Paraglaciecola psychrophila 170</name>
    <dbReference type="NCBI Taxonomy" id="1129794"/>
    <lineage>
        <taxon>Bacteria</taxon>
        <taxon>Pseudomonadati</taxon>
        <taxon>Pseudomonadota</taxon>
        <taxon>Gammaproteobacteria</taxon>
        <taxon>Alteromonadales</taxon>
        <taxon>Alteromonadaceae</taxon>
        <taxon>Paraglaciecola</taxon>
    </lineage>
</organism>
<proteinExistence type="predicted"/>
<accession>K7A995</accession>
<gene>
    <name evidence="1" type="ORF">C427_1773</name>
</gene>
<sequence>MASKASKLFLINYLNTSPEMPNPLARDYPYLLTDTAIKRHTSDIQANGR</sequence>